<keyword evidence="1" id="KW-0805">Transcription regulation</keyword>
<sequence>MLQELMAHGLSGLTLPAIAQRAGVHPTTLYRRWPDPEALALDAIRDRSMTQVAIPDTGTLAGDLTRFLTDLDAYVRSPFGRALLALQLTARGEADRIRQAFWRERFELSAAMIERAKSRGEIPATAAARPLLEFAIAPVYLHAAVLGDGLDEHSIALSVRRTIALAQAG</sequence>
<dbReference type="Proteomes" id="UP001163166">
    <property type="component" value="Chromosome"/>
</dbReference>
<evidence type="ECO:0000256" key="1">
    <source>
        <dbReference type="ARBA" id="ARBA00023015"/>
    </source>
</evidence>
<dbReference type="PROSITE" id="PS50977">
    <property type="entry name" value="HTH_TETR_2"/>
    <property type="match status" value="1"/>
</dbReference>
<proteinExistence type="predicted"/>
<dbReference type="Pfam" id="PF00440">
    <property type="entry name" value="TetR_N"/>
    <property type="match status" value="1"/>
</dbReference>
<gene>
    <name evidence="6" type="ORF">KQX62_07990</name>
</gene>
<dbReference type="GO" id="GO:0000976">
    <property type="term" value="F:transcription cis-regulatory region binding"/>
    <property type="evidence" value="ECO:0007669"/>
    <property type="project" value="TreeGrafter"/>
</dbReference>
<dbReference type="EMBL" id="CP076676">
    <property type="protein sequence ID" value="UYO41224.1"/>
    <property type="molecule type" value="Genomic_DNA"/>
</dbReference>
<dbReference type="InterPro" id="IPR009057">
    <property type="entry name" value="Homeodomain-like_sf"/>
</dbReference>
<evidence type="ECO:0000256" key="2">
    <source>
        <dbReference type="ARBA" id="ARBA00023125"/>
    </source>
</evidence>
<dbReference type="AlphaFoldDB" id="A0AAX3E363"/>
<dbReference type="PANTHER" id="PTHR30055">
    <property type="entry name" value="HTH-TYPE TRANSCRIPTIONAL REGULATOR RUTR"/>
    <property type="match status" value="1"/>
</dbReference>
<organism evidence="6 7">
    <name type="scientific">Rhodopseudomonas palustris</name>
    <dbReference type="NCBI Taxonomy" id="1076"/>
    <lineage>
        <taxon>Bacteria</taxon>
        <taxon>Pseudomonadati</taxon>
        <taxon>Pseudomonadota</taxon>
        <taxon>Alphaproteobacteria</taxon>
        <taxon>Hyphomicrobiales</taxon>
        <taxon>Nitrobacteraceae</taxon>
        <taxon>Rhodopseudomonas</taxon>
    </lineage>
</organism>
<dbReference type="Pfam" id="PF16859">
    <property type="entry name" value="TetR_C_11"/>
    <property type="match status" value="1"/>
</dbReference>
<protein>
    <submittedName>
        <fullName evidence="6">TetR/AcrR family transcriptional regulator C-terminal ligand-binding domain-containing protein</fullName>
    </submittedName>
</protein>
<feature type="DNA-binding region" description="H-T-H motif" evidence="4">
    <location>
        <begin position="14"/>
        <end position="33"/>
    </location>
</feature>
<feature type="domain" description="HTH tetR-type" evidence="5">
    <location>
        <begin position="1"/>
        <end position="51"/>
    </location>
</feature>
<evidence type="ECO:0000259" key="5">
    <source>
        <dbReference type="PROSITE" id="PS50977"/>
    </source>
</evidence>
<dbReference type="InterPro" id="IPR011075">
    <property type="entry name" value="TetR_C"/>
</dbReference>
<dbReference type="PANTHER" id="PTHR30055:SF148">
    <property type="entry name" value="TETR-FAMILY TRANSCRIPTIONAL REGULATOR"/>
    <property type="match status" value="1"/>
</dbReference>
<keyword evidence="3" id="KW-0804">Transcription</keyword>
<reference evidence="6" key="1">
    <citation type="journal article" date="2022" name="Biol. Control">
        <title>In silico genomic analysis of Rhodopseudomonas palustris strains revealed potential biocontrol agents and crop yield enhancers.</title>
        <authorList>
            <person name="Surachat K."/>
            <person name="Kantachote D."/>
            <person name="Deachamag P."/>
            <person name="Wonglapsuwan M."/>
        </authorList>
    </citation>
    <scope>NUCLEOTIDE SEQUENCE</scope>
    <source>
        <strain evidence="6">TLS06</strain>
    </source>
</reference>
<dbReference type="GO" id="GO:0003700">
    <property type="term" value="F:DNA-binding transcription factor activity"/>
    <property type="evidence" value="ECO:0007669"/>
    <property type="project" value="TreeGrafter"/>
</dbReference>
<keyword evidence="2 4" id="KW-0238">DNA-binding</keyword>
<dbReference type="InterPro" id="IPR001647">
    <property type="entry name" value="HTH_TetR"/>
</dbReference>
<evidence type="ECO:0000313" key="7">
    <source>
        <dbReference type="Proteomes" id="UP001163166"/>
    </source>
</evidence>
<dbReference type="Gene3D" id="1.10.10.60">
    <property type="entry name" value="Homeodomain-like"/>
    <property type="match status" value="1"/>
</dbReference>
<name>A0AAX3E363_RHOPL</name>
<evidence type="ECO:0000256" key="3">
    <source>
        <dbReference type="ARBA" id="ARBA00023163"/>
    </source>
</evidence>
<dbReference type="SUPFAM" id="SSF46689">
    <property type="entry name" value="Homeodomain-like"/>
    <property type="match status" value="1"/>
</dbReference>
<evidence type="ECO:0000313" key="6">
    <source>
        <dbReference type="EMBL" id="UYO41224.1"/>
    </source>
</evidence>
<dbReference type="InterPro" id="IPR036271">
    <property type="entry name" value="Tet_transcr_reg_TetR-rel_C_sf"/>
</dbReference>
<dbReference type="SUPFAM" id="SSF48498">
    <property type="entry name" value="Tetracyclin repressor-like, C-terminal domain"/>
    <property type="match status" value="1"/>
</dbReference>
<dbReference type="Gene3D" id="1.10.357.10">
    <property type="entry name" value="Tetracycline Repressor, domain 2"/>
    <property type="match status" value="1"/>
</dbReference>
<evidence type="ECO:0000256" key="4">
    <source>
        <dbReference type="PROSITE-ProRule" id="PRU00335"/>
    </source>
</evidence>
<dbReference type="InterPro" id="IPR050109">
    <property type="entry name" value="HTH-type_TetR-like_transc_reg"/>
</dbReference>
<accession>A0AAX3E363</accession>
<dbReference type="RefSeq" id="WP_264076014.1">
    <property type="nucleotide sequence ID" value="NZ_CP076676.1"/>
</dbReference>